<organism evidence="1 2">
    <name type="scientific">Ganoderma sinense ZZ0214-1</name>
    <dbReference type="NCBI Taxonomy" id="1077348"/>
    <lineage>
        <taxon>Eukaryota</taxon>
        <taxon>Fungi</taxon>
        <taxon>Dikarya</taxon>
        <taxon>Basidiomycota</taxon>
        <taxon>Agaricomycotina</taxon>
        <taxon>Agaricomycetes</taxon>
        <taxon>Polyporales</taxon>
        <taxon>Polyporaceae</taxon>
        <taxon>Ganoderma</taxon>
    </lineage>
</organism>
<protein>
    <submittedName>
        <fullName evidence="1">Uncharacterized protein</fullName>
    </submittedName>
</protein>
<name>A0A2G8RVJ8_9APHY</name>
<keyword evidence="2" id="KW-1185">Reference proteome</keyword>
<dbReference type="OrthoDB" id="2756145at2759"/>
<comment type="caution">
    <text evidence="1">The sequence shown here is derived from an EMBL/GenBank/DDBJ whole genome shotgun (WGS) entry which is preliminary data.</text>
</comment>
<dbReference type="Proteomes" id="UP000230002">
    <property type="component" value="Unassembled WGS sequence"/>
</dbReference>
<dbReference type="AlphaFoldDB" id="A0A2G8RVJ8"/>
<sequence length="528" mass="59985">MLALPHTSDQFDIGSAIFDCDDPVFEGLDIEQHTLGFAALDPLAKPEINNDVGFATRQPQLSPFPIVGPDIQSRTIFVRRPLDFYEMFQPYLTNASVELLADDPDLELKPPPPASNASAPHPNIICTLTCSSLQSPVTTSQRKPPRPRRRLALIAKIQAGLKHTATIKQSAITLEDQPMTRGEWKGQDFSHRLESEGLREAWLKGKISERLANEKYRFMRVPYEGKPTCFVDKSQIMYAFRTERLPWLLDLMPLGSQHRTHQDCLNWECAEYQRLCGDNSQDAIDLNHRGDHWASKPGVDRQIKQKPTWTKFHRDHKNATDWLLTHALVTIRLIKFAASTLRIRFPVIAQRVDRCTKNLLEMGIEPAIATPLFGLWYNYCINGARPHAGIDGVSCQPHTDAQNLAIMMCEFDWNEMAWLVLWEARLIIQLPIGVLFFYPSALFIHFNINICDLNNYIYTTKNQQPPTPQNCDPIKGVKGRGSIVFFNQASVFQYAELRSTVKAAAKQGLSTDANNEPYLMSMPRVDVE</sequence>
<evidence type="ECO:0000313" key="1">
    <source>
        <dbReference type="EMBL" id="PIL25541.1"/>
    </source>
</evidence>
<proteinExistence type="predicted"/>
<dbReference type="STRING" id="1077348.A0A2G8RVJ8"/>
<evidence type="ECO:0000313" key="2">
    <source>
        <dbReference type="Proteomes" id="UP000230002"/>
    </source>
</evidence>
<gene>
    <name evidence="1" type="ORF">GSI_12379</name>
</gene>
<dbReference type="EMBL" id="AYKW01000047">
    <property type="protein sequence ID" value="PIL25541.1"/>
    <property type="molecule type" value="Genomic_DNA"/>
</dbReference>
<reference evidence="1 2" key="1">
    <citation type="journal article" date="2015" name="Sci. Rep.">
        <title>Chromosome-level genome map provides insights into diverse defense mechanisms in the medicinal fungus Ganoderma sinense.</title>
        <authorList>
            <person name="Zhu Y."/>
            <person name="Xu J."/>
            <person name="Sun C."/>
            <person name="Zhou S."/>
            <person name="Xu H."/>
            <person name="Nelson D.R."/>
            <person name="Qian J."/>
            <person name="Song J."/>
            <person name="Luo H."/>
            <person name="Xiang L."/>
            <person name="Li Y."/>
            <person name="Xu Z."/>
            <person name="Ji A."/>
            <person name="Wang L."/>
            <person name="Lu S."/>
            <person name="Hayward A."/>
            <person name="Sun W."/>
            <person name="Li X."/>
            <person name="Schwartz D.C."/>
            <person name="Wang Y."/>
            <person name="Chen S."/>
        </authorList>
    </citation>
    <scope>NUCLEOTIDE SEQUENCE [LARGE SCALE GENOMIC DNA]</scope>
    <source>
        <strain evidence="1 2">ZZ0214-1</strain>
    </source>
</reference>
<accession>A0A2G8RVJ8</accession>